<evidence type="ECO:0000259" key="3">
    <source>
        <dbReference type="PROSITE" id="PS50893"/>
    </source>
</evidence>
<organism evidence="4 5">
    <name type="scientific">Lactobacillus nasalidis</name>
    <dbReference type="NCBI Taxonomy" id="2797258"/>
    <lineage>
        <taxon>Bacteria</taxon>
        <taxon>Bacillati</taxon>
        <taxon>Bacillota</taxon>
        <taxon>Bacilli</taxon>
        <taxon>Lactobacillales</taxon>
        <taxon>Lactobacillaceae</taxon>
        <taxon>Lactobacillus</taxon>
    </lineage>
</organism>
<accession>A0ABQ3W8F0</accession>
<dbReference type="SUPFAM" id="SSF52540">
    <property type="entry name" value="P-loop containing nucleoside triphosphate hydrolases"/>
    <property type="match status" value="1"/>
</dbReference>
<dbReference type="EMBL" id="BOCI01000466">
    <property type="protein sequence ID" value="GHW01932.1"/>
    <property type="molecule type" value="Genomic_DNA"/>
</dbReference>
<dbReference type="Proteomes" id="UP000616547">
    <property type="component" value="Unassembled WGS sequence"/>
</dbReference>
<evidence type="ECO:0000313" key="4">
    <source>
        <dbReference type="EMBL" id="GHW01932.1"/>
    </source>
</evidence>
<dbReference type="InterPro" id="IPR051921">
    <property type="entry name" value="ABC_osmolyte_uptake_ATP-bind"/>
</dbReference>
<dbReference type="InterPro" id="IPR003593">
    <property type="entry name" value="AAA+_ATPase"/>
</dbReference>
<dbReference type="PROSITE" id="PS50893">
    <property type="entry name" value="ABC_TRANSPORTER_2"/>
    <property type="match status" value="1"/>
</dbReference>
<reference evidence="5" key="1">
    <citation type="submission" date="2021-01" db="EMBL/GenBank/DDBJ databases">
        <title>Draft genome sequence of Nasalis larvatus strain YZ03.</title>
        <authorList>
            <person name="Suzuki-Hashido N."/>
            <person name="Tsuchida S."/>
            <person name="Hayakawa T."/>
        </authorList>
    </citation>
    <scope>NUCLEOTIDE SEQUENCE [LARGE SCALE GENOMIC DNA]</scope>
    <source>
        <strain evidence="5">YZ03</strain>
    </source>
</reference>
<proteinExistence type="predicted"/>
<name>A0ABQ3W8F0_9LACO</name>
<keyword evidence="2 4" id="KW-0067">ATP-binding</keyword>
<keyword evidence="1" id="KW-0547">Nucleotide-binding</keyword>
<dbReference type="InterPro" id="IPR027417">
    <property type="entry name" value="P-loop_NTPase"/>
</dbReference>
<sequence length="307" mass="34013">MIEYRNVGMTYGENVILKDINLTINDGELFVLVGPSGSGKTTLLRMINRLTAPTAGDVWLDGDRVKDCDLRQLRLHMGYVLQTSSLFPNLTVGDNVTIQLEEAGVKKAERRQRALELLKQVGLPGEKYLDRFPSELSGGQQQRVAIARAMASRPKLILMDESFSALDPVLRRQQQELLLDLHRQSQTTVVFVTHDMQEALRLGDRIGVIKDGELLQVGCPEDILQKPANAFVADFFKSARPRLGTMGELLACPELEKLAAAGLPQVERVEEVTELPAEDGLLKFSCQGRGYQITVAGLLRYLGKLGD</sequence>
<dbReference type="InterPro" id="IPR017871">
    <property type="entry name" value="ABC_transporter-like_CS"/>
</dbReference>
<dbReference type="SMART" id="SM00382">
    <property type="entry name" value="AAA"/>
    <property type="match status" value="1"/>
</dbReference>
<gene>
    <name evidence="4" type="ORF">lacNasYZ03_16190</name>
</gene>
<keyword evidence="5" id="KW-1185">Reference proteome</keyword>
<feature type="domain" description="ABC transporter" evidence="3">
    <location>
        <begin position="2"/>
        <end position="236"/>
    </location>
</feature>
<dbReference type="RefSeq" id="WP_201330369.1">
    <property type="nucleotide sequence ID" value="NZ_BOCG01000327.1"/>
</dbReference>
<dbReference type="GO" id="GO:0005524">
    <property type="term" value="F:ATP binding"/>
    <property type="evidence" value="ECO:0007669"/>
    <property type="project" value="UniProtKB-KW"/>
</dbReference>
<comment type="caution">
    <text evidence="4">The sequence shown here is derived from an EMBL/GenBank/DDBJ whole genome shotgun (WGS) entry which is preliminary data.</text>
</comment>
<protein>
    <submittedName>
        <fullName evidence="4">Glycine/betaine ABC transporter ATP-binding protein</fullName>
    </submittedName>
</protein>
<evidence type="ECO:0000256" key="1">
    <source>
        <dbReference type="ARBA" id="ARBA00022741"/>
    </source>
</evidence>
<dbReference type="PANTHER" id="PTHR43869">
    <property type="entry name" value="GLYCINE BETAINE/PROLINE BETAINE TRANSPORT SYSTEM ATP-BINDING PROTEIN PROV"/>
    <property type="match status" value="1"/>
</dbReference>
<evidence type="ECO:0000256" key="2">
    <source>
        <dbReference type="ARBA" id="ARBA00022840"/>
    </source>
</evidence>
<evidence type="ECO:0000313" key="5">
    <source>
        <dbReference type="Proteomes" id="UP000616547"/>
    </source>
</evidence>
<dbReference type="PANTHER" id="PTHR43869:SF1">
    <property type="entry name" value="GLYCINE BETAINE_PROLINE BETAINE TRANSPORT SYSTEM ATP-BINDING PROTEIN PROV"/>
    <property type="match status" value="1"/>
</dbReference>
<dbReference type="Pfam" id="PF00005">
    <property type="entry name" value="ABC_tran"/>
    <property type="match status" value="1"/>
</dbReference>
<dbReference type="PROSITE" id="PS00211">
    <property type="entry name" value="ABC_TRANSPORTER_1"/>
    <property type="match status" value="1"/>
</dbReference>
<dbReference type="InterPro" id="IPR003439">
    <property type="entry name" value="ABC_transporter-like_ATP-bd"/>
</dbReference>
<dbReference type="Gene3D" id="3.40.50.300">
    <property type="entry name" value="P-loop containing nucleotide triphosphate hydrolases"/>
    <property type="match status" value="1"/>
</dbReference>